<evidence type="ECO:0000313" key="1">
    <source>
        <dbReference type="EMBL" id="GKV34582.1"/>
    </source>
</evidence>
<organism evidence="1 2">
    <name type="scientific">Rubroshorea leprosula</name>
    <dbReference type="NCBI Taxonomy" id="152421"/>
    <lineage>
        <taxon>Eukaryota</taxon>
        <taxon>Viridiplantae</taxon>
        <taxon>Streptophyta</taxon>
        <taxon>Embryophyta</taxon>
        <taxon>Tracheophyta</taxon>
        <taxon>Spermatophyta</taxon>
        <taxon>Magnoliopsida</taxon>
        <taxon>eudicotyledons</taxon>
        <taxon>Gunneridae</taxon>
        <taxon>Pentapetalae</taxon>
        <taxon>rosids</taxon>
        <taxon>malvids</taxon>
        <taxon>Malvales</taxon>
        <taxon>Dipterocarpaceae</taxon>
        <taxon>Rubroshorea</taxon>
    </lineage>
</organism>
<proteinExistence type="predicted"/>
<keyword evidence="2" id="KW-1185">Reference proteome</keyword>
<reference evidence="1 2" key="1">
    <citation type="journal article" date="2021" name="Commun. Biol.">
        <title>The genome of Shorea leprosula (Dipterocarpaceae) highlights the ecological relevance of drought in aseasonal tropical rainforests.</title>
        <authorList>
            <person name="Ng K.K.S."/>
            <person name="Kobayashi M.J."/>
            <person name="Fawcett J.A."/>
            <person name="Hatakeyama M."/>
            <person name="Paape T."/>
            <person name="Ng C.H."/>
            <person name="Ang C.C."/>
            <person name="Tnah L.H."/>
            <person name="Lee C.T."/>
            <person name="Nishiyama T."/>
            <person name="Sese J."/>
            <person name="O'Brien M.J."/>
            <person name="Copetti D."/>
            <person name="Mohd Noor M.I."/>
            <person name="Ong R.C."/>
            <person name="Putra M."/>
            <person name="Sireger I.Z."/>
            <person name="Indrioko S."/>
            <person name="Kosugi Y."/>
            <person name="Izuno A."/>
            <person name="Isagi Y."/>
            <person name="Lee S.L."/>
            <person name="Shimizu K.K."/>
        </authorList>
    </citation>
    <scope>NUCLEOTIDE SEQUENCE [LARGE SCALE GENOMIC DNA]</scope>
    <source>
        <strain evidence="1">214</strain>
    </source>
</reference>
<gene>
    <name evidence="1" type="ORF">SLEP1_g42945</name>
</gene>
<dbReference type="EMBL" id="BPVZ01000106">
    <property type="protein sequence ID" value="GKV34582.1"/>
    <property type="molecule type" value="Genomic_DNA"/>
</dbReference>
<dbReference type="Proteomes" id="UP001054252">
    <property type="component" value="Unassembled WGS sequence"/>
</dbReference>
<protein>
    <submittedName>
        <fullName evidence="1">Uncharacterized protein</fullName>
    </submittedName>
</protein>
<comment type="caution">
    <text evidence="1">The sequence shown here is derived from an EMBL/GenBank/DDBJ whole genome shotgun (WGS) entry which is preliminary data.</text>
</comment>
<name>A0AAV5LC43_9ROSI</name>
<dbReference type="AlphaFoldDB" id="A0AAV5LC43"/>
<evidence type="ECO:0000313" key="2">
    <source>
        <dbReference type="Proteomes" id="UP001054252"/>
    </source>
</evidence>
<accession>A0AAV5LC43</accession>
<sequence>MISFNTNSSSLIEISQLEKRLHLNQEESSMLLCRVLSWDCERDG</sequence>